<name>A0A2S5BI97_9BASI</name>
<dbReference type="InterPro" id="IPR014044">
    <property type="entry name" value="CAP_dom"/>
</dbReference>
<dbReference type="Proteomes" id="UP000237144">
    <property type="component" value="Unassembled WGS sequence"/>
</dbReference>
<evidence type="ECO:0000259" key="1">
    <source>
        <dbReference type="SMART" id="SM00198"/>
    </source>
</evidence>
<protein>
    <recommendedName>
        <fullName evidence="1">SCP domain-containing protein</fullName>
    </recommendedName>
</protein>
<dbReference type="AlphaFoldDB" id="A0A2S5BI97"/>
<dbReference type="Pfam" id="PF00188">
    <property type="entry name" value="CAP"/>
    <property type="match status" value="1"/>
</dbReference>
<gene>
    <name evidence="2" type="ORF">BMF94_0688</name>
</gene>
<proteinExistence type="predicted"/>
<dbReference type="InterPro" id="IPR035940">
    <property type="entry name" value="CAP_sf"/>
</dbReference>
<feature type="domain" description="SCP" evidence="1">
    <location>
        <begin position="149"/>
        <end position="286"/>
    </location>
</feature>
<dbReference type="OrthoDB" id="337038at2759"/>
<organism evidence="2 3">
    <name type="scientific">Rhodotorula taiwanensis</name>
    <dbReference type="NCBI Taxonomy" id="741276"/>
    <lineage>
        <taxon>Eukaryota</taxon>
        <taxon>Fungi</taxon>
        <taxon>Dikarya</taxon>
        <taxon>Basidiomycota</taxon>
        <taxon>Pucciniomycotina</taxon>
        <taxon>Microbotryomycetes</taxon>
        <taxon>Sporidiobolales</taxon>
        <taxon>Sporidiobolaceae</taxon>
        <taxon>Rhodotorula</taxon>
    </lineage>
</organism>
<dbReference type="Gene3D" id="3.40.33.10">
    <property type="entry name" value="CAP"/>
    <property type="match status" value="1"/>
</dbReference>
<reference evidence="2 3" key="1">
    <citation type="journal article" date="2018" name="Front. Microbiol.">
        <title>Prospects for Fungal Bioremediation of Acidic Radioactive Waste Sites: Characterization and Genome Sequence of Rhodotorula taiwanensis MD1149.</title>
        <authorList>
            <person name="Tkavc R."/>
            <person name="Matrosova V.Y."/>
            <person name="Grichenko O.E."/>
            <person name="Gostincar C."/>
            <person name="Volpe R.P."/>
            <person name="Klimenkova P."/>
            <person name="Gaidamakova E.K."/>
            <person name="Zhou C.E."/>
            <person name="Stewart B.J."/>
            <person name="Lyman M.G."/>
            <person name="Malfatti S.A."/>
            <person name="Rubinfeld B."/>
            <person name="Courtot M."/>
            <person name="Singh J."/>
            <person name="Dalgard C.L."/>
            <person name="Hamilton T."/>
            <person name="Frey K.G."/>
            <person name="Gunde-Cimerman N."/>
            <person name="Dugan L."/>
            <person name="Daly M.J."/>
        </authorList>
    </citation>
    <scope>NUCLEOTIDE SEQUENCE [LARGE SCALE GENOMIC DNA]</scope>
    <source>
        <strain evidence="2 3">MD1149</strain>
    </source>
</reference>
<sequence>MDYATPAGGCTGSLASEIGSLDDAANGLTRFPSACLLLWQDPITTSPPVPTVQLPGRMVSVNAAPAATSGGVLRVGDYPDLDILLKRDGTVLEKRQRLSYQQLMSLASQSRASVAAAESSKSAAAAAAAASSTTTTTAAPSPVATADPALATAVLNEHNSFRAKHAAPAMTWSQPLADAAAKWAKNCVFQHSQGAVGNYGENLAASAGGAGGISAALQGIAAWEAEASSYTPATPNYSHFTQMVWKASTQLGCVQQVCPAGSIFDAKYGPAYFLVCEYNPPGNVYPASNFGG</sequence>
<evidence type="ECO:0000313" key="2">
    <source>
        <dbReference type="EMBL" id="POY76487.1"/>
    </source>
</evidence>
<dbReference type="PRINTS" id="PR00837">
    <property type="entry name" value="V5TPXLIKE"/>
</dbReference>
<dbReference type="PANTHER" id="PTHR10334">
    <property type="entry name" value="CYSTEINE-RICH SECRETORY PROTEIN-RELATED"/>
    <property type="match status" value="1"/>
</dbReference>
<evidence type="ECO:0000313" key="3">
    <source>
        <dbReference type="Proteomes" id="UP000237144"/>
    </source>
</evidence>
<dbReference type="InterPro" id="IPR001283">
    <property type="entry name" value="CRISP-related"/>
</dbReference>
<dbReference type="STRING" id="741276.A0A2S5BI97"/>
<dbReference type="SMART" id="SM00198">
    <property type="entry name" value="SCP"/>
    <property type="match status" value="1"/>
</dbReference>
<keyword evidence="3" id="KW-1185">Reference proteome</keyword>
<dbReference type="EMBL" id="PJQD01000005">
    <property type="protein sequence ID" value="POY76487.1"/>
    <property type="molecule type" value="Genomic_DNA"/>
</dbReference>
<comment type="caution">
    <text evidence="2">The sequence shown here is derived from an EMBL/GenBank/DDBJ whole genome shotgun (WGS) entry which is preliminary data.</text>
</comment>
<accession>A0A2S5BI97</accession>
<dbReference type="SUPFAM" id="SSF55797">
    <property type="entry name" value="PR-1-like"/>
    <property type="match status" value="1"/>
</dbReference>